<gene>
    <name evidence="2" type="ORF">UU13_C0013G0015</name>
</gene>
<comment type="caution">
    <text evidence="2">The sequence shown here is derived from an EMBL/GenBank/DDBJ whole genome shotgun (WGS) entry which is preliminary data.</text>
</comment>
<dbReference type="InterPro" id="IPR053830">
    <property type="entry name" value="DUF6922"/>
</dbReference>
<accession>A0A0G0VDP2</accession>
<sequence>MKFRQALFWDTNPKKIDVKKHARYIIERILEFGQPKEVGWVFKYYPKSVIKKTLHLPRVQLNPRSKALWSLLTK</sequence>
<name>A0A0G0VDP2_9BACT</name>
<dbReference type="AlphaFoldDB" id="A0A0G0VDP2"/>
<reference evidence="2 3" key="1">
    <citation type="journal article" date="2015" name="Nature">
        <title>rRNA introns, odd ribosomes, and small enigmatic genomes across a large radiation of phyla.</title>
        <authorList>
            <person name="Brown C.T."/>
            <person name="Hug L.A."/>
            <person name="Thomas B.C."/>
            <person name="Sharon I."/>
            <person name="Castelle C.J."/>
            <person name="Singh A."/>
            <person name="Wilkins M.J."/>
            <person name="Williams K.H."/>
            <person name="Banfield J.F."/>
        </authorList>
    </citation>
    <scope>NUCLEOTIDE SEQUENCE [LARGE SCALE GENOMIC DNA]</scope>
</reference>
<evidence type="ECO:0000313" key="3">
    <source>
        <dbReference type="Proteomes" id="UP000034452"/>
    </source>
</evidence>
<dbReference type="Pfam" id="PF21956">
    <property type="entry name" value="DUF6922"/>
    <property type="match status" value="1"/>
</dbReference>
<protein>
    <recommendedName>
        <fullName evidence="1">DUF6922 domain-containing protein</fullName>
    </recommendedName>
</protein>
<proteinExistence type="predicted"/>
<dbReference type="Proteomes" id="UP000034452">
    <property type="component" value="Unassembled WGS sequence"/>
</dbReference>
<organism evidence="2 3">
    <name type="scientific">Candidatus Nomurabacteria bacterium GW2011_GWB1_40_7</name>
    <dbReference type="NCBI Taxonomy" id="1618744"/>
    <lineage>
        <taxon>Bacteria</taxon>
        <taxon>Candidatus Nomuraibacteriota</taxon>
    </lineage>
</organism>
<feature type="domain" description="DUF6922" evidence="1">
    <location>
        <begin position="3"/>
        <end position="54"/>
    </location>
</feature>
<evidence type="ECO:0000259" key="1">
    <source>
        <dbReference type="Pfam" id="PF21956"/>
    </source>
</evidence>
<evidence type="ECO:0000313" key="2">
    <source>
        <dbReference type="EMBL" id="KKR70135.1"/>
    </source>
</evidence>
<dbReference type="EMBL" id="LBZL01000013">
    <property type="protein sequence ID" value="KKR70135.1"/>
    <property type="molecule type" value="Genomic_DNA"/>
</dbReference>